<dbReference type="GO" id="GO:0005543">
    <property type="term" value="F:phospholipid binding"/>
    <property type="evidence" value="ECO:0007669"/>
    <property type="project" value="TreeGrafter"/>
</dbReference>
<dbReference type="SMART" id="SM00726">
    <property type="entry name" value="UIM"/>
    <property type="match status" value="2"/>
</dbReference>
<dbReference type="GO" id="GO:0005768">
    <property type="term" value="C:endosome"/>
    <property type="evidence" value="ECO:0007669"/>
    <property type="project" value="TreeGrafter"/>
</dbReference>
<evidence type="ECO:0000256" key="5">
    <source>
        <dbReference type="ARBA" id="ARBA00022553"/>
    </source>
</evidence>
<feature type="compositionally biased region" description="Polar residues" evidence="7">
    <location>
        <begin position="217"/>
        <end position="233"/>
    </location>
</feature>
<dbReference type="Proteomes" id="UP000799766">
    <property type="component" value="Unassembled WGS sequence"/>
</dbReference>
<dbReference type="GO" id="GO:0005886">
    <property type="term" value="C:plasma membrane"/>
    <property type="evidence" value="ECO:0007669"/>
    <property type="project" value="TreeGrafter"/>
</dbReference>
<sequence>MAEIAQLTYNSSTDFHQIMDMLDKRLNDKGKNWRHVLKSLKVLDYCLHEGSELVVTWARKNIYIVKTLREFQYVDEDGRDVGQNVRVSAKELTALILDEDRLRAERQDRKSWKSRVTGIEEFGPPHASGFGNEPQRHPQRRPKRQDEEDLEYRLAIEASKNEAEEDRKRREKNAAVSADDDDLAKAIKLSKEEEERRRKELEDNNAASLFDEPPQQPSIQQPTGYNQGYQQQGEVDWFGNLVNQQQQQPQNTGFFSQPTGLQGQQTGYQNGLGYSTFQQQQPQQPGYDQGFQQTPFIQPQQTAFSANNPYGQQSNGFGDLGHQQQPLQSQSTLQPGSHNPWSTPASQSVDNLKPQPTGSNNPFASSFPRPSSAKPPTLSTLQEQKTQSQFNNTAFNPPLSFASPQPSPPPQKEANPHHAHLNALLSSGEGQDTFGNVGNLRIPAQHTAPGTFVNSAGSGINRLAATQTGNNPFLNQQFTGAPPGQQDRIMPAQTGPAGGFGGGNPFGPHGQQNQSGQTGSLIDL</sequence>
<comment type="similarity">
    <text evidence="3">Belongs to the epsin family.</text>
</comment>
<evidence type="ECO:0000313" key="9">
    <source>
        <dbReference type="EMBL" id="KAF2460616.1"/>
    </source>
</evidence>
<dbReference type="EMBL" id="MU001673">
    <property type="protein sequence ID" value="KAF2460616.1"/>
    <property type="molecule type" value="Genomic_DNA"/>
</dbReference>
<evidence type="ECO:0000256" key="6">
    <source>
        <dbReference type="ARBA" id="ARBA00023121"/>
    </source>
</evidence>
<feature type="compositionally biased region" description="Basic and acidic residues" evidence="7">
    <location>
        <begin position="151"/>
        <end position="168"/>
    </location>
</feature>
<dbReference type="InterPro" id="IPR008942">
    <property type="entry name" value="ENTH_VHS"/>
</dbReference>
<evidence type="ECO:0000256" key="1">
    <source>
        <dbReference type="ARBA" id="ARBA00004170"/>
    </source>
</evidence>
<dbReference type="InterPro" id="IPR003903">
    <property type="entry name" value="UIM_dom"/>
</dbReference>
<dbReference type="PANTHER" id="PTHR12276:SF110">
    <property type="entry name" value="EPSIN-1-RELATED"/>
    <property type="match status" value="1"/>
</dbReference>
<reference evidence="9" key="1">
    <citation type="journal article" date="2020" name="Stud. Mycol.">
        <title>101 Dothideomycetes genomes: a test case for predicting lifestyles and emergence of pathogens.</title>
        <authorList>
            <person name="Haridas S."/>
            <person name="Albert R."/>
            <person name="Binder M."/>
            <person name="Bloem J."/>
            <person name="Labutti K."/>
            <person name="Salamov A."/>
            <person name="Andreopoulos B."/>
            <person name="Baker S."/>
            <person name="Barry K."/>
            <person name="Bills G."/>
            <person name="Bluhm B."/>
            <person name="Cannon C."/>
            <person name="Castanera R."/>
            <person name="Culley D."/>
            <person name="Daum C."/>
            <person name="Ezra D."/>
            <person name="Gonzalez J."/>
            <person name="Henrissat B."/>
            <person name="Kuo A."/>
            <person name="Liang C."/>
            <person name="Lipzen A."/>
            <person name="Lutzoni F."/>
            <person name="Magnuson J."/>
            <person name="Mondo S."/>
            <person name="Nolan M."/>
            <person name="Ohm R."/>
            <person name="Pangilinan J."/>
            <person name="Park H.-J."/>
            <person name="Ramirez L."/>
            <person name="Alfaro M."/>
            <person name="Sun H."/>
            <person name="Tritt A."/>
            <person name="Yoshinaga Y."/>
            <person name="Zwiers L.-H."/>
            <person name="Turgeon B."/>
            <person name="Goodwin S."/>
            <person name="Spatafora J."/>
            <person name="Crous P."/>
            <person name="Grigoriev I."/>
        </authorList>
    </citation>
    <scope>NUCLEOTIDE SEQUENCE</scope>
    <source>
        <strain evidence="9">ATCC 16933</strain>
    </source>
</reference>
<dbReference type="InterPro" id="IPR013809">
    <property type="entry name" value="ENTH"/>
</dbReference>
<dbReference type="GO" id="GO:0030276">
    <property type="term" value="F:clathrin binding"/>
    <property type="evidence" value="ECO:0007669"/>
    <property type="project" value="TreeGrafter"/>
</dbReference>
<feature type="compositionally biased region" description="Low complexity" evidence="7">
    <location>
        <begin position="359"/>
        <end position="376"/>
    </location>
</feature>
<dbReference type="Gene3D" id="1.25.40.90">
    <property type="match status" value="1"/>
</dbReference>
<keyword evidence="6" id="KW-0446">Lipid-binding</keyword>
<evidence type="ECO:0000313" key="10">
    <source>
        <dbReference type="Proteomes" id="UP000799766"/>
    </source>
</evidence>
<accession>A0A6A6P9P6</accession>
<dbReference type="PROSITE" id="PS50942">
    <property type="entry name" value="ENTH"/>
    <property type="match status" value="1"/>
</dbReference>
<feature type="compositionally biased region" description="Low complexity" evidence="7">
    <location>
        <begin position="277"/>
        <end position="302"/>
    </location>
</feature>
<evidence type="ECO:0000256" key="3">
    <source>
        <dbReference type="ARBA" id="ARBA00010130"/>
    </source>
</evidence>
<dbReference type="Pfam" id="PF01417">
    <property type="entry name" value="ENTH"/>
    <property type="match status" value="1"/>
</dbReference>
<name>A0A6A6P9P6_9PEZI</name>
<evidence type="ECO:0000256" key="4">
    <source>
        <dbReference type="ARBA" id="ARBA00022490"/>
    </source>
</evidence>
<feature type="compositionally biased region" description="Polar residues" evidence="7">
    <location>
        <begin position="470"/>
        <end position="479"/>
    </location>
</feature>
<feature type="compositionally biased region" description="Polar residues" evidence="7">
    <location>
        <begin position="377"/>
        <end position="395"/>
    </location>
</feature>
<organism evidence="9 10">
    <name type="scientific">Lineolata rhizophorae</name>
    <dbReference type="NCBI Taxonomy" id="578093"/>
    <lineage>
        <taxon>Eukaryota</taxon>
        <taxon>Fungi</taxon>
        <taxon>Dikarya</taxon>
        <taxon>Ascomycota</taxon>
        <taxon>Pezizomycotina</taxon>
        <taxon>Dothideomycetes</taxon>
        <taxon>Dothideomycetes incertae sedis</taxon>
        <taxon>Lineolatales</taxon>
        <taxon>Lineolataceae</taxon>
        <taxon>Lineolata</taxon>
    </lineage>
</organism>
<feature type="compositionally biased region" description="Polar residues" evidence="7">
    <location>
        <begin position="515"/>
        <end position="524"/>
    </location>
</feature>
<feature type="compositionally biased region" description="Low complexity" evidence="7">
    <location>
        <begin position="323"/>
        <end position="335"/>
    </location>
</feature>
<keyword evidence="10" id="KW-1185">Reference proteome</keyword>
<keyword evidence="4" id="KW-0963">Cytoplasm</keyword>
<evidence type="ECO:0000256" key="7">
    <source>
        <dbReference type="SAM" id="MobiDB-lite"/>
    </source>
</evidence>
<feature type="domain" description="ENTH" evidence="8">
    <location>
        <begin position="1"/>
        <end position="106"/>
    </location>
</feature>
<feature type="region of interest" description="Disordered" evidence="7">
    <location>
        <begin position="470"/>
        <end position="524"/>
    </location>
</feature>
<dbReference type="OrthoDB" id="4033880at2759"/>
<dbReference type="GO" id="GO:0007015">
    <property type="term" value="P:actin filament organization"/>
    <property type="evidence" value="ECO:0007669"/>
    <property type="project" value="TreeGrafter"/>
</dbReference>
<feature type="compositionally biased region" description="Basic and acidic residues" evidence="7">
    <location>
        <begin position="183"/>
        <end position="202"/>
    </location>
</feature>
<dbReference type="GO" id="GO:0030125">
    <property type="term" value="C:clathrin vesicle coat"/>
    <property type="evidence" value="ECO:0007669"/>
    <property type="project" value="TreeGrafter"/>
</dbReference>
<evidence type="ECO:0000256" key="2">
    <source>
        <dbReference type="ARBA" id="ARBA00004496"/>
    </source>
</evidence>
<protein>
    <recommendedName>
        <fullName evidence="8">ENTH domain-containing protein</fullName>
    </recommendedName>
</protein>
<gene>
    <name evidence="9" type="ORF">BDY21DRAFT_169331</name>
</gene>
<comment type="subcellular location">
    <subcellularLocation>
        <location evidence="2">Cytoplasm</location>
    </subcellularLocation>
    <subcellularLocation>
        <location evidence="1">Membrane</location>
        <topology evidence="1">Peripheral membrane protein</topology>
    </subcellularLocation>
</comment>
<feature type="compositionally biased region" description="Gly residues" evidence="7">
    <location>
        <begin position="496"/>
        <end position="505"/>
    </location>
</feature>
<evidence type="ECO:0000259" key="8">
    <source>
        <dbReference type="PROSITE" id="PS50942"/>
    </source>
</evidence>
<dbReference type="AlphaFoldDB" id="A0A6A6P9P6"/>
<dbReference type="PANTHER" id="PTHR12276">
    <property type="entry name" value="EPSIN/ENT-RELATED"/>
    <property type="match status" value="1"/>
</dbReference>
<proteinExistence type="inferred from homology"/>
<dbReference type="PROSITE" id="PS50330">
    <property type="entry name" value="UIM"/>
    <property type="match status" value="2"/>
</dbReference>
<feature type="compositionally biased region" description="Polar residues" evidence="7">
    <location>
        <begin position="303"/>
        <end position="316"/>
    </location>
</feature>
<feature type="compositionally biased region" description="Polar residues" evidence="7">
    <location>
        <begin position="251"/>
        <end position="276"/>
    </location>
</feature>
<keyword evidence="5" id="KW-0597">Phosphoprotein</keyword>
<dbReference type="SUPFAM" id="SSF48464">
    <property type="entry name" value="ENTH/VHS domain"/>
    <property type="match status" value="1"/>
</dbReference>
<feature type="compositionally biased region" description="Polar residues" evidence="7">
    <location>
        <begin position="336"/>
        <end position="358"/>
    </location>
</feature>
<dbReference type="SMART" id="SM00273">
    <property type="entry name" value="ENTH"/>
    <property type="match status" value="1"/>
</dbReference>
<feature type="region of interest" description="Disordered" evidence="7">
    <location>
        <begin position="113"/>
        <end position="416"/>
    </location>
</feature>
<dbReference type="GO" id="GO:0006897">
    <property type="term" value="P:endocytosis"/>
    <property type="evidence" value="ECO:0007669"/>
    <property type="project" value="TreeGrafter"/>
</dbReference>